<dbReference type="GO" id="GO:0003700">
    <property type="term" value="F:DNA-binding transcription factor activity"/>
    <property type="evidence" value="ECO:0007669"/>
    <property type="project" value="InterPro"/>
</dbReference>
<keyword evidence="1" id="KW-0805">Transcription regulation</keyword>
<dbReference type="AlphaFoldDB" id="A0A9D2D644"/>
<name>A0A9D2D644_9FIRM</name>
<comment type="caution">
    <text evidence="5">The sequence shown here is derived from an EMBL/GenBank/DDBJ whole genome shotgun (WGS) entry which is preliminary data.</text>
</comment>
<evidence type="ECO:0000313" key="6">
    <source>
        <dbReference type="Proteomes" id="UP000824025"/>
    </source>
</evidence>
<dbReference type="Proteomes" id="UP000824025">
    <property type="component" value="Unassembled WGS sequence"/>
</dbReference>
<dbReference type="PROSITE" id="PS01124">
    <property type="entry name" value="HTH_ARAC_FAMILY_2"/>
    <property type="match status" value="1"/>
</dbReference>
<dbReference type="GO" id="GO:0043565">
    <property type="term" value="F:sequence-specific DNA binding"/>
    <property type="evidence" value="ECO:0007669"/>
    <property type="project" value="InterPro"/>
</dbReference>
<evidence type="ECO:0000256" key="2">
    <source>
        <dbReference type="ARBA" id="ARBA00023125"/>
    </source>
</evidence>
<dbReference type="InterPro" id="IPR009057">
    <property type="entry name" value="Homeodomain-like_sf"/>
</dbReference>
<dbReference type="SUPFAM" id="SSF46689">
    <property type="entry name" value="Homeodomain-like"/>
    <property type="match status" value="1"/>
</dbReference>
<dbReference type="InterPro" id="IPR037923">
    <property type="entry name" value="HTH-like"/>
</dbReference>
<dbReference type="InterPro" id="IPR018062">
    <property type="entry name" value="HTH_AraC-typ_CS"/>
</dbReference>
<reference evidence="5" key="1">
    <citation type="journal article" date="2021" name="PeerJ">
        <title>Extensive microbial diversity within the chicken gut microbiome revealed by metagenomics and culture.</title>
        <authorList>
            <person name="Gilroy R."/>
            <person name="Ravi A."/>
            <person name="Getino M."/>
            <person name="Pursley I."/>
            <person name="Horton D.L."/>
            <person name="Alikhan N.F."/>
            <person name="Baker D."/>
            <person name="Gharbi K."/>
            <person name="Hall N."/>
            <person name="Watson M."/>
            <person name="Adriaenssens E.M."/>
            <person name="Foster-Nyarko E."/>
            <person name="Jarju S."/>
            <person name="Secka A."/>
            <person name="Antonio M."/>
            <person name="Oren A."/>
            <person name="Chaudhuri R.R."/>
            <person name="La Ragione R."/>
            <person name="Hildebrand F."/>
            <person name="Pallen M.J."/>
        </authorList>
    </citation>
    <scope>NUCLEOTIDE SEQUENCE</scope>
    <source>
        <strain evidence="5">CHK192-19661</strain>
    </source>
</reference>
<dbReference type="EMBL" id="DXCF01000005">
    <property type="protein sequence ID" value="HIZ09135.1"/>
    <property type="molecule type" value="Genomic_DNA"/>
</dbReference>
<reference evidence="5" key="2">
    <citation type="submission" date="2021-04" db="EMBL/GenBank/DDBJ databases">
        <authorList>
            <person name="Gilroy R."/>
        </authorList>
    </citation>
    <scope>NUCLEOTIDE SEQUENCE</scope>
    <source>
        <strain evidence="5">CHK192-19661</strain>
    </source>
</reference>
<gene>
    <name evidence="5" type="ORF">H9726_01480</name>
</gene>
<protein>
    <submittedName>
        <fullName evidence="5">AraC family transcriptional regulator</fullName>
    </submittedName>
</protein>
<evidence type="ECO:0000313" key="5">
    <source>
        <dbReference type="EMBL" id="HIZ09135.1"/>
    </source>
</evidence>
<dbReference type="SMART" id="SM00342">
    <property type="entry name" value="HTH_ARAC"/>
    <property type="match status" value="1"/>
</dbReference>
<keyword evidence="3" id="KW-0804">Transcription</keyword>
<dbReference type="PANTHER" id="PTHR43280:SF2">
    <property type="entry name" value="HTH-TYPE TRANSCRIPTIONAL REGULATOR EXSA"/>
    <property type="match status" value="1"/>
</dbReference>
<dbReference type="Gene3D" id="1.10.10.60">
    <property type="entry name" value="Homeodomain-like"/>
    <property type="match status" value="2"/>
</dbReference>
<dbReference type="InterPro" id="IPR018060">
    <property type="entry name" value="HTH_AraC"/>
</dbReference>
<dbReference type="PROSITE" id="PS00041">
    <property type="entry name" value="HTH_ARAC_FAMILY_1"/>
    <property type="match status" value="1"/>
</dbReference>
<dbReference type="PANTHER" id="PTHR43280">
    <property type="entry name" value="ARAC-FAMILY TRANSCRIPTIONAL REGULATOR"/>
    <property type="match status" value="1"/>
</dbReference>
<dbReference type="PRINTS" id="PR00032">
    <property type="entry name" value="HTHARAC"/>
</dbReference>
<evidence type="ECO:0000259" key="4">
    <source>
        <dbReference type="PROSITE" id="PS01124"/>
    </source>
</evidence>
<feature type="domain" description="HTH araC/xylS-type" evidence="4">
    <location>
        <begin position="181"/>
        <end position="279"/>
    </location>
</feature>
<organism evidence="5 6">
    <name type="scientific">Candidatus Borkfalkia avicola</name>
    <dbReference type="NCBI Taxonomy" id="2838503"/>
    <lineage>
        <taxon>Bacteria</taxon>
        <taxon>Bacillati</taxon>
        <taxon>Bacillota</taxon>
        <taxon>Clostridia</taxon>
        <taxon>Christensenellales</taxon>
        <taxon>Christensenellaceae</taxon>
        <taxon>Candidatus Borkfalkia</taxon>
    </lineage>
</organism>
<dbReference type="InterPro" id="IPR020449">
    <property type="entry name" value="Tscrpt_reg_AraC-type_HTH"/>
</dbReference>
<accession>A0A9D2D644</accession>
<keyword evidence="2" id="KW-0238">DNA-binding</keyword>
<dbReference type="SUPFAM" id="SSF51215">
    <property type="entry name" value="Regulatory protein AraC"/>
    <property type="match status" value="1"/>
</dbReference>
<dbReference type="Pfam" id="PF12833">
    <property type="entry name" value="HTH_18"/>
    <property type="match status" value="1"/>
</dbReference>
<evidence type="ECO:0000256" key="1">
    <source>
        <dbReference type="ARBA" id="ARBA00023015"/>
    </source>
</evidence>
<proteinExistence type="predicted"/>
<sequence>MGKNRNGCITLTPTTRFATRHYTTPNPLHTHVKWEILIFEKGVSRNIVNGITFDNMTRGDVFVLGPNHPHIIEFVEEPHGHWDIYCTQEEMKTICCSFDGNFYENIAKSNTPPHLKLQPNIFDAIISELKGLEKLSLMAEADTPKAIATQQSVANGLIHYILSLYVKQEWKKNDPIPDWFYEVAHKLRQPENFAKRINDIVGISNYSHAQFSKKFKEYTGMSLIEYIVNLRLDYATALLTQTNKSILDIALETGYSSVSFFIKIFRKKYGVTPMRYKKLIEGGMKPPDSTS</sequence>
<evidence type="ECO:0000256" key="3">
    <source>
        <dbReference type="ARBA" id="ARBA00023163"/>
    </source>
</evidence>